<comment type="caution">
    <text evidence="1">The sequence shown here is derived from an EMBL/GenBank/DDBJ whole genome shotgun (WGS) entry which is preliminary data.</text>
</comment>
<dbReference type="EMBL" id="LLZU01000037">
    <property type="protein sequence ID" value="KRV47258.1"/>
    <property type="molecule type" value="Genomic_DNA"/>
</dbReference>
<accession>A0A0T6LMF6</accession>
<keyword evidence="2" id="KW-1185">Reference proteome</keyword>
<protein>
    <submittedName>
        <fullName evidence="1">Uncharacterized protein</fullName>
    </submittedName>
</protein>
<proteinExistence type="predicted"/>
<evidence type="ECO:0000313" key="1">
    <source>
        <dbReference type="EMBL" id="KRV47258.1"/>
    </source>
</evidence>
<organism evidence="1 2">
    <name type="scientific">Wenjunlia vitaminophila</name>
    <name type="common">Streptomyces vitaminophilus</name>
    <dbReference type="NCBI Taxonomy" id="76728"/>
    <lineage>
        <taxon>Bacteria</taxon>
        <taxon>Bacillati</taxon>
        <taxon>Actinomycetota</taxon>
        <taxon>Actinomycetes</taxon>
        <taxon>Kitasatosporales</taxon>
        <taxon>Streptomycetaceae</taxon>
        <taxon>Wenjunlia</taxon>
    </lineage>
</organism>
<dbReference type="RefSeq" id="WP_018384128.1">
    <property type="nucleotide sequence ID" value="NZ_LLZU01000037.1"/>
</dbReference>
<dbReference type="Proteomes" id="UP000050867">
    <property type="component" value="Unassembled WGS sequence"/>
</dbReference>
<sequence length="102" mass="10947">MRYTEGPRQPGGSPTEAAEWWWTPPEAHDVALAAPGGAAPGRAGSVLGTVRAWVDLMVLLTPTVLVRVRAWAAHRAPRGVRPLLLRAPVPTAKKHVKDTKTS</sequence>
<reference evidence="1 2" key="1">
    <citation type="submission" date="2015-10" db="EMBL/GenBank/DDBJ databases">
        <title>Draft genome sequence of pyrrolomycin-producing Streptomyces vitaminophilus.</title>
        <authorList>
            <person name="Graham D.E."/>
            <person name="Mahan K.M."/>
            <person name="Klingeman D.M."/>
            <person name="Hettich R.L."/>
            <person name="Parry R.J."/>
        </authorList>
    </citation>
    <scope>NUCLEOTIDE SEQUENCE [LARGE SCALE GENOMIC DNA]</scope>
    <source>
        <strain evidence="1 2">ATCC 31673</strain>
    </source>
</reference>
<gene>
    <name evidence="1" type="ORF">AQ490_07210</name>
</gene>
<dbReference type="STRING" id="76728.AQ490_07210"/>
<evidence type="ECO:0000313" key="2">
    <source>
        <dbReference type="Proteomes" id="UP000050867"/>
    </source>
</evidence>
<dbReference type="AlphaFoldDB" id="A0A0T6LMF6"/>
<name>A0A0T6LMF6_WENVI</name>